<proteinExistence type="predicted"/>
<dbReference type="EMBL" id="JRVC01000009">
    <property type="protein sequence ID" value="KHS46552.1"/>
    <property type="molecule type" value="Genomic_DNA"/>
</dbReference>
<dbReference type="PATRIC" id="fig|48936.3.peg.2152"/>
<dbReference type="AlphaFoldDB" id="A0A0B8ZJU3"/>
<evidence type="ECO:0008006" key="3">
    <source>
        <dbReference type="Google" id="ProtNLM"/>
    </source>
</evidence>
<name>A0A0B8ZJU3_9SPHN</name>
<keyword evidence="2" id="KW-1185">Reference proteome</keyword>
<dbReference type="Pfam" id="PF13563">
    <property type="entry name" value="2_5_RNA_ligase2"/>
    <property type="match status" value="1"/>
</dbReference>
<comment type="caution">
    <text evidence="1">The sequence shown here is derived from an EMBL/GenBank/DDBJ whole genome shotgun (WGS) entry which is preliminary data.</text>
</comment>
<dbReference type="InterPro" id="IPR009097">
    <property type="entry name" value="Cyclic_Pdiesterase"/>
</dbReference>
<reference evidence="1 2" key="1">
    <citation type="submission" date="2014-10" db="EMBL/GenBank/DDBJ databases">
        <title>Draft genome sequence of Novosphingobium subterraneum DSM 12447.</title>
        <authorList>
            <person name="Gan H.M."/>
            <person name="Gan H.Y."/>
            <person name="Savka M.A."/>
        </authorList>
    </citation>
    <scope>NUCLEOTIDE SEQUENCE [LARGE SCALE GENOMIC DNA]</scope>
    <source>
        <strain evidence="1 2">DSM 12447</strain>
    </source>
</reference>
<gene>
    <name evidence="1" type="ORF">NJ75_02144</name>
</gene>
<sequence>MVSHPSRTAPLVVTASLPPELQARLDRLRRAHFPAERNWISAHVTLFHSLPPQVEAEARDLLPRMASATPPVDAQLRRVMDLGTGTAFLIESPAMIALRDSIAEHFHGMLTVQDSHRPRLHVTIQNKVSQGEARALQELLARNFEPSRFAFAGLALHRYLGGPWEAIGRWPFRAALQHKPRRIRTVT</sequence>
<evidence type="ECO:0000313" key="2">
    <source>
        <dbReference type="Proteomes" id="UP000031338"/>
    </source>
</evidence>
<dbReference type="Proteomes" id="UP000031338">
    <property type="component" value="Unassembled WGS sequence"/>
</dbReference>
<dbReference type="SUPFAM" id="SSF55144">
    <property type="entry name" value="LigT-like"/>
    <property type="match status" value="1"/>
</dbReference>
<dbReference type="STRING" id="48936.NJ75_02144"/>
<evidence type="ECO:0000313" key="1">
    <source>
        <dbReference type="EMBL" id="KHS46552.1"/>
    </source>
</evidence>
<protein>
    <recommendedName>
        <fullName evidence="3">2'-5' RNA ligase family protein</fullName>
    </recommendedName>
</protein>
<organism evidence="1 2">
    <name type="scientific">Novosphingobium subterraneum</name>
    <dbReference type="NCBI Taxonomy" id="48936"/>
    <lineage>
        <taxon>Bacteria</taxon>
        <taxon>Pseudomonadati</taxon>
        <taxon>Pseudomonadota</taxon>
        <taxon>Alphaproteobacteria</taxon>
        <taxon>Sphingomonadales</taxon>
        <taxon>Sphingomonadaceae</taxon>
        <taxon>Novosphingobium</taxon>
    </lineage>
</organism>
<dbReference type="Gene3D" id="3.90.1140.10">
    <property type="entry name" value="Cyclic phosphodiesterase"/>
    <property type="match status" value="1"/>
</dbReference>
<dbReference type="RefSeq" id="WP_052242356.1">
    <property type="nucleotide sequence ID" value="NZ_JRVC01000009.1"/>
</dbReference>
<accession>A0A0B8ZJU3</accession>